<dbReference type="EMBL" id="RIBY02001989">
    <property type="protein sequence ID" value="KAH9826410.1"/>
    <property type="molecule type" value="Genomic_DNA"/>
</dbReference>
<evidence type="ECO:0000259" key="5">
    <source>
        <dbReference type="Pfam" id="PF16755"/>
    </source>
</evidence>
<sequence length="1507" mass="159049">MSASKGPDLIEIQQENLGFKAIAGENKLKLTEPWPADSHPPPTASLLSVASVRGLVAAAGPRSLTITTTEDVRRAFEDGDEAGGLTNTKIPKPSSGNSDWNPKVLSLPVPRVNQLYFSSDESCLVIAAEQGGGLAVYDTNAIVNGKTEPEFQIATNGSRVQHLLPNPNPSDALSHLFGVVLENGQLLLANLKSRELSKTSSGSPVFHEGVTCACWSRLGKQVFAGKSDGTAVQIDPQGVVKAQIPVPPGLSECFTDSRAAAYPVMNIYWLDTNQALLVHTPVYPPEVKSSDQPPEELSAFHLASRENAKSNEWVCQKLADPAAAFMQEGRAPAHYHIQRLKDWPPNLEDMLVLISTLSDNVGLIAKSGEPVIAGFNVENEYRAGTYLTAGTIDSRRAGLPMPTYEESGKFDVSAIGMALDLSDTKPAKQPIATDRDVDNSITPLPLLYIFNDEGLLNAWYIVYNEAIRAGQENRPSPFPDLIAAGGPRSLDPRNPRASPALASPLTTAMSNSSQTQAAPLAASPAFGQPAFGQPSAPSSGTPAFGQASKPAFGQATVFGGPSPLGGGQATQSPAAPAFGSGTAFGKPSNPGTGSGFGQVGGMGMNKPSPWGAPQPSTSASKPTFGQASTPFGGNASAQSPFSAFAKKDEASKAGSIFGGGGGGGGGGQTMSPFGGVGASANIPNPFGAAKSTVPKEKSFGSTATLGTDSSFGGGSTFGGSLFGTPSQGGSSTFGQPSQPTTSREETMEDDHIPTPGEQKPQGGLFGTGASGFKLGSTFKGDGSAKDDLPKPQQGSGFSFFGGGFGSALGDTEKKNADQNKMPIKEEPGMEKRTSMNDIPPASARSGVPSTQMPRRFFGDIPPVEPEPKAEEDPLKYKPKRFGGDLPPVDVPGGDEPAQKESPESSQKSKNEEEAPIAGSPPIDVSNEKFSETAGSEDEVPAGPADEEDDWEEDEDEDDDGEDDDENEGDGDEDDEDDEEPDHTVTNQKALNSLMSRITPAKGDSKAQESTTPTTTASMKQQSFTPAGFPQPHGNSIFKPTPARPQLSPRSPSPQRSVTAPMRSSLASQQQRQPQQAQNQQRSSSNLPPPSQPARIAVPPAGPVQRQPTPQPTEPTEGELQDAEDARVKDILAKEPDPSRELPLFLAHQNYVGEGEKPGIGGQIEKVFRDVNSMLDTLGLNAHGLRGFIEGQLEFRKPGGRSIEDLENAEAWTLAEISALGNVQQEIEERLEEGRLEDVQETMEDTAEELEELSKLRVTAEGVRKAVKAHTDPDALAAQRASELPEATKQQQADLRQAVQDVQALLSQVEEATTLLRAELASASVSHQAATKVPTVEAVTNTILKMTAMIEKRSGDIDVLESQIKRLPKGLASLHLNDDYEDQLSASLAGSRLLPNGTPTASRSRMLADGSAPGMSTMFGRSSHRTPPSASLRRSVAFTPEASRLGMSTHPLGFSGSLSASGGRKKMVDVSEEEVGAYLGKVGRRRRVLESLRERVEGRGARVVRLEG</sequence>
<feature type="compositionally biased region" description="Gly residues" evidence="4">
    <location>
        <begin position="592"/>
        <end position="603"/>
    </location>
</feature>
<accession>A0A9W7SQ04</accession>
<feature type="compositionally biased region" description="Low complexity" evidence="4">
    <location>
        <begin position="883"/>
        <end position="895"/>
    </location>
</feature>
<feature type="compositionally biased region" description="Basic and acidic residues" evidence="4">
    <location>
        <begin position="865"/>
        <end position="875"/>
    </location>
</feature>
<dbReference type="SUPFAM" id="SSF117289">
    <property type="entry name" value="Nucleoporin domain"/>
    <property type="match status" value="1"/>
</dbReference>
<organism evidence="6 7">
    <name type="scientific">Teratosphaeria destructans</name>
    <dbReference type="NCBI Taxonomy" id="418781"/>
    <lineage>
        <taxon>Eukaryota</taxon>
        <taxon>Fungi</taxon>
        <taxon>Dikarya</taxon>
        <taxon>Ascomycota</taxon>
        <taxon>Pezizomycotina</taxon>
        <taxon>Dothideomycetes</taxon>
        <taxon>Dothideomycetidae</taxon>
        <taxon>Mycosphaerellales</taxon>
        <taxon>Teratosphaeriaceae</taxon>
        <taxon>Teratosphaeria</taxon>
    </lineage>
</organism>
<dbReference type="InterPro" id="IPR015943">
    <property type="entry name" value="WD40/YVTN_repeat-like_dom_sf"/>
</dbReference>
<feature type="compositionally biased region" description="Polar residues" evidence="4">
    <location>
        <begin position="725"/>
        <end position="741"/>
    </location>
</feature>
<feature type="domain" description="Nucleoporin Nup159/Nup146 N-terminal" evidence="5">
    <location>
        <begin position="40"/>
        <end position="456"/>
    </location>
</feature>
<protein>
    <submittedName>
        <fullName evidence="6">Nucleoporin</fullName>
    </submittedName>
</protein>
<dbReference type="GO" id="GO:0008139">
    <property type="term" value="F:nuclear localization sequence binding"/>
    <property type="evidence" value="ECO:0007669"/>
    <property type="project" value="TreeGrafter"/>
</dbReference>
<evidence type="ECO:0000313" key="6">
    <source>
        <dbReference type="EMBL" id="KAH9826410.1"/>
    </source>
</evidence>
<feature type="region of interest" description="Disordered" evidence="4">
    <location>
        <begin position="79"/>
        <end position="102"/>
    </location>
</feature>
<dbReference type="PANTHER" id="PTHR23193:SF23">
    <property type="entry name" value="NUCLEAR PORE COMPLEX PROTEIN NUP153"/>
    <property type="match status" value="1"/>
</dbReference>
<evidence type="ECO:0000256" key="3">
    <source>
        <dbReference type="ARBA" id="ARBA00023242"/>
    </source>
</evidence>
<feature type="compositionally biased region" description="Gly residues" evidence="4">
    <location>
        <begin position="656"/>
        <end position="668"/>
    </location>
</feature>
<feature type="compositionally biased region" description="Acidic residues" evidence="4">
    <location>
        <begin position="934"/>
        <end position="980"/>
    </location>
</feature>
<dbReference type="OrthoDB" id="248320at2759"/>
<keyword evidence="2" id="KW-0813">Transport</keyword>
<feature type="compositionally biased region" description="Basic and acidic residues" evidence="4">
    <location>
        <begin position="742"/>
        <end position="752"/>
    </location>
</feature>
<dbReference type="Gene3D" id="2.130.10.10">
    <property type="entry name" value="YVTN repeat-like/Quinoprotein amine dehydrogenase"/>
    <property type="match status" value="1"/>
</dbReference>
<feature type="compositionally biased region" description="Gly residues" evidence="4">
    <location>
        <begin position="711"/>
        <end position="721"/>
    </location>
</feature>
<dbReference type="PANTHER" id="PTHR23193">
    <property type="entry name" value="NUCLEAR PORE COMPLEX PROTEIN NUP"/>
    <property type="match status" value="1"/>
</dbReference>
<proteinExistence type="predicted"/>
<feature type="region of interest" description="Disordered" evidence="4">
    <location>
        <begin position="1389"/>
        <end position="1431"/>
    </location>
</feature>
<feature type="compositionally biased region" description="Basic and acidic residues" evidence="4">
    <location>
        <begin position="810"/>
        <end position="834"/>
    </location>
</feature>
<feature type="compositionally biased region" description="Polar residues" evidence="4">
    <location>
        <begin position="614"/>
        <end position="641"/>
    </location>
</feature>
<keyword evidence="3" id="KW-0539">Nucleus</keyword>
<evidence type="ECO:0000256" key="4">
    <source>
        <dbReference type="SAM" id="MobiDB-lite"/>
    </source>
</evidence>
<feature type="region of interest" description="Disordered" evidence="4">
    <location>
        <begin position="478"/>
        <end position="1123"/>
    </location>
</feature>
<feature type="compositionally biased region" description="Low complexity" evidence="4">
    <location>
        <begin position="1063"/>
        <end position="1085"/>
    </location>
</feature>
<feature type="compositionally biased region" description="Polar residues" evidence="4">
    <location>
        <begin position="85"/>
        <end position="100"/>
    </location>
</feature>
<dbReference type="Pfam" id="PF16755">
    <property type="entry name" value="Beta-prop_NUP159_NUP214"/>
    <property type="match status" value="1"/>
</dbReference>
<feature type="compositionally biased region" description="Low complexity" evidence="4">
    <location>
        <begin position="1043"/>
        <end position="1056"/>
    </location>
</feature>
<dbReference type="InterPro" id="IPR039462">
    <property type="entry name" value="Nup159/Nup146_N"/>
</dbReference>
<reference evidence="6 7" key="2">
    <citation type="journal article" date="2021" name="Curr. Genet.">
        <title>Genetic response to nitrogen starvation in the aggressive Eucalyptus foliar pathogen Teratosphaeria destructans.</title>
        <authorList>
            <person name="Havenga M."/>
            <person name="Wingfield B.D."/>
            <person name="Wingfield M.J."/>
            <person name="Dreyer L.L."/>
            <person name="Roets F."/>
            <person name="Aylward J."/>
        </authorList>
    </citation>
    <scope>NUCLEOTIDE SEQUENCE [LARGE SCALE GENOMIC DNA]</scope>
    <source>
        <strain evidence="6">CMW44962</strain>
    </source>
</reference>
<feature type="compositionally biased region" description="Polar residues" evidence="4">
    <location>
        <begin position="1007"/>
        <end position="1024"/>
    </location>
</feature>
<dbReference type="GO" id="GO:0006405">
    <property type="term" value="P:RNA export from nucleus"/>
    <property type="evidence" value="ECO:0007669"/>
    <property type="project" value="TreeGrafter"/>
</dbReference>
<dbReference type="GO" id="GO:0006606">
    <property type="term" value="P:protein import into nucleus"/>
    <property type="evidence" value="ECO:0007669"/>
    <property type="project" value="TreeGrafter"/>
</dbReference>
<feature type="compositionally biased region" description="Polar residues" evidence="4">
    <location>
        <begin position="983"/>
        <end position="995"/>
    </location>
</feature>
<dbReference type="GO" id="GO:0017056">
    <property type="term" value="F:structural constituent of nuclear pore"/>
    <property type="evidence" value="ECO:0007669"/>
    <property type="project" value="TreeGrafter"/>
</dbReference>
<reference evidence="6 7" key="1">
    <citation type="journal article" date="2018" name="IMA Fungus">
        <title>IMA Genome-F 10: Nine draft genome sequences of Claviceps purpurea s.lat., including C. arundinis, C. humidiphila, and C. cf. spartinae, pseudomolecules for the pitch canker pathogen Fusarium circinatum, draft genome of Davidsoniella eucalypti, Grosmannia galeiformis, Quambalaria eucalypti, and Teratosphaeria destructans.</title>
        <authorList>
            <person name="Wingfield B.D."/>
            <person name="Liu M."/>
            <person name="Nguyen H.D."/>
            <person name="Lane F.A."/>
            <person name="Morgan S.W."/>
            <person name="De Vos L."/>
            <person name="Wilken P.M."/>
            <person name="Duong T.A."/>
            <person name="Aylward J."/>
            <person name="Coetzee M.P."/>
            <person name="Dadej K."/>
            <person name="De Beer Z.W."/>
            <person name="Findlay W."/>
            <person name="Havenga M."/>
            <person name="Kolarik M."/>
            <person name="Menzies J.G."/>
            <person name="Naidoo K."/>
            <person name="Pochopski O."/>
            <person name="Shoukouhi P."/>
            <person name="Santana Q.C."/>
            <person name="Seifert K.A."/>
            <person name="Soal N."/>
            <person name="Steenkamp E.T."/>
            <person name="Tatham C.T."/>
            <person name="van der Nest M.A."/>
            <person name="Wingfield M.J."/>
        </authorList>
    </citation>
    <scope>NUCLEOTIDE SEQUENCE [LARGE SCALE GENOMIC DNA]</scope>
    <source>
        <strain evidence="6">CMW44962</strain>
    </source>
</reference>
<dbReference type="InterPro" id="IPR026054">
    <property type="entry name" value="Nucleoporin"/>
</dbReference>
<dbReference type="Proteomes" id="UP001138500">
    <property type="component" value="Unassembled WGS sequence"/>
</dbReference>
<name>A0A9W7SQ04_9PEZI</name>
<evidence type="ECO:0000256" key="1">
    <source>
        <dbReference type="ARBA" id="ARBA00004123"/>
    </source>
</evidence>
<feature type="compositionally biased region" description="Polar residues" evidence="4">
    <location>
        <begin position="504"/>
        <end position="517"/>
    </location>
</feature>
<comment type="caution">
    <text evidence="6">The sequence shown here is derived from an EMBL/GenBank/DDBJ whole genome shotgun (WGS) entry which is preliminary data.</text>
</comment>
<keyword evidence="7" id="KW-1185">Reference proteome</keyword>
<comment type="subcellular location">
    <subcellularLocation>
        <location evidence="1">Nucleus</location>
    </subcellularLocation>
</comment>
<dbReference type="GO" id="GO:0005643">
    <property type="term" value="C:nuclear pore"/>
    <property type="evidence" value="ECO:0007669"/>
    <property type="project" value="TreeGrafter"/>
</dbReference>
<gene>
    <name evidence="6" type="ORF">Tdes44962_MAKER10050</name>
</gene>
<evidence type="ECO:0000256" key="2">
    <source>
        <dbReference type="ARBA" id="ARBA00022448"/>
    </source>
</evidence>
<feature type="compositionally biased region" description="Basic and acidic residues" evidence="4">
    <location>
        <begin position="896"/>
        <end position="912"/>
    </location>
</feature>
<evidence type="ECO:0000313" key="7">
    <source>
        <dbReference type="Proteomes" id="UP001138500"/>
    </source>
</evidence>